<organism evidence="17 18">
    <name type="scientific">Methylomonas koyamae</name>
    <dbReference type="NCBI Taxonomy" id="702114"/>
    <lineage>
        <taxon>Bacteria</taxon>
        <taxon>Pseudomonadati</taxon>
        <taxon>Pseudomonadota</taxon>
        <taxon>Gammaproteobacteria</taxon>
        <taxon>Methylococcales</taxon>
        <taxon>Methylococcaceae</taxon>
        <taxon>Methylomonas</taxon>
    </lineage>
</organism>
<evidence type="ECO:0000256" key="4">
    <source>
        <dbReference type="ARBA" id="ARBA00022452"/>
    </source>
</evidence>
<dbReference type="PROSITE" id="PS52016">
    <property type="entry name" value="TONB_DEPENDENT_REC_3"/>
    <property type="match status" value="1"/>
</dbReference>
<name>A0A177NNP7_9GAMM</name>
<dbReference type="GO" id="GO:0038023">
    <property type="term" value="F:signaling receptor activity"/>
    <property type="evidence" value="ECO:0007669"/>
    <property type="project" value="InterPro"/>
</dbReference>
<keyword evidence="11 14" id="KW-0472">Membrane</keyword>
<dbReference type="NCBIfam" id="TIGR01783">
    <property type="entry name" value="TonB-siderophor"/>
    <property type="match status" value="1"/>
</dbReference>
<evidence type="ECO:0000256" key="7">
    <source>
        <dbReference type="ARBA" id="ARBA00022729"/>
    </source>
</evidence>
<gene>
    <name evidence="17" type="ORF">A1355_04135</name>
</gene>
<proteinExistence type="inferred from homology"/>
<dbReference type="PANTHER" id="PTHR32552:SF68">
    <property type="entry name" value="FERRICHROME OUTER MEMBRANE TRANSPORTER_PHAGE RECEPTOR"/>
    <property type="match status" value="1"/>
</dbReference>
<evidence type="ECO:0000256" key="11">
    <source>
        <dbReference type="ARBA" id="ARBA00023136"/>
    </source>
</evidence>
<comment type="subcellular location">
    <subcellularLocation>
        <location evidence="1 14">Cell outer membrane</location>
        <topology evidence="1 14">Multi-pass membrane protein</topology>
    </subcellularLocation>
</comment>
<keyword evidence="8" id="KW-0408">Iron</keyword>
<evidence type="ECO:0000256" key="8">
    <source>
        <dbReference type="ARBA" id="ARBA00023004"/>
    </source>
</evidence>
<evidence type="ECO:0000313" key="18">
    <source>
        <dbReference type="Proteomes" id="UP000077628"/>
    </source>
</evidence>
<keyword evidence="13 14" id="KW-0998">Cell outer membrane</keyword>
<keyword evidence="3 14" id="KW-0813">Transport</keyword>
<dbReference type="GO" id="GO:0015344">
    <property type="term" value="F:siderophore uptake transmembrane transporter activity"/>
    <property type="evidence" value="ECO:0007669"/>
    <property type="project" value="TreeGrafter"/>
</dbReference>
<dbReference type="AlphaFoldDB" id="A0A177NNP7"/>
<keyword evidence="10 15" id="KW-0798">TonB box</keyword>
<evidence type="ECO:0000256" key="1">
    <source>
        <dbReference type="ARBA" id="ARBA00004571"/>
    </source>
</evidence>
<dbReference type="FunFam" id="2.170.130.10:FF:000001">
    <property type="entry name" value="Catecholate siderophore TonB-dependent receptor"/>
    <property type="match status" value="1"/>
</dbReference>
<dbReference type="GO" id="GO:0009279">
    <property type="term" value="C:cell outer membrane"/>
    <property type="evidence" value="ECO:0007669"/>
    <property type="project" value="UniProtKB-SubCell"/>
</dbReference>
<dbReference type="Pfam" id="PF07660">
    <property type="entry name" value="STN"/>
    <property type="match status" value="1"/>
</dbReference>
<evidence type="ECO:0000256" key="5">
    <source>
        <dbReference type="ARBA" id="ARBA00022496"/>
    </source>
</evidence>
<evidence type="ECO:0000256" key="9">
    <source>
        <dbReference type="ARBA" id="ARBA00023065"/>
    </source>
</evidence>
<dbReference type="STRING" id="702114.A1355_04135"/>
<dbReference type="InterPro" id="IPR010105">
    <property type="entry name" value="TonB_sidphr_rcpt"/>
</dbReference>
<evidence type="ECO:0000256" key="15">
    <source>
        <dbReference type="RuleBase" id="RU003357"/>
    </source>
</evidence>
<comment type="similarity">
    <text evidence="2 14 15">Belongs to the TonB-dependent receptor family.</text>
</comment>
<dbReference type="InterPro" id="IPR000531">
    <property type="entry name" value="Beta-barrel_TonB"/>
</dbReference>
<evidence type="ECO:0000259" key="16">
    <source>
        <dbReference type="SMART" id="SM00965"/>
    </source>
</evidence>
<dbReference type="SMART" id="SM00965">
    <property type="entry name" value="STN"/>
    <property type="match status" value="1"/>
</dbReference>
<evidence type="ECO:0000256" key="3">
    <source>
        <dbReference type="ARBA" id="ARBA00022448"/>
    </source>
</evidence>
<keyword evidence="18" id="KW-1185">Reference proteome</keyword>
<accession>A0A177NNP7</accession>
<feature type="domain" description="Secretin/TonB short N-terminal" evidence="16">
    <location>
        <begin position="51"/>
        <end position="102"/>
    </location>
</feature>
<dbReference type="InterPro" id="IPR037066">
    <property type="entry name" value="Plug_dom_sf"/>
</dbReference>
<dbReference type="InterPro" id="IPR012910">
    <property type="entry name" value="Plug_dom"/>
</dbReference>
<dbReference type="Pfam" id="PF07715">
    <property type="entry name" value="Plug"/>
    <property type="match status" value="1"/>
</dbReference>
<dbReference type="GO" id="GO:0015891">
    <property type="term" value="P:siderophore transport"/>
    <property type="evidence" value="ECO:0007669"/>
    <property type="project" value="InterPro"/>
</dbReference>
<dbReference type="Gene3D" id="2.170.130.10">
    <property type="entry name" value="TonB-dependent receptor, plug domain"/>
    <property type="match status" value="1"/>
</dbReference>
<keyword evidence="5" id="KW-0410">Iron transport</keyword>
<evidence type="ECO:0000256" key="10">
    <source>
        <dbReference type="ARBA" id="ARBA00023077"/>
    </source>
</evidence>
<dbReference type="InterPro" id="IPR036942">
    <property type="entry name" value="Beta-barrel_TonB_sf"/>
</dbReference>
<evidence type="ECO:0000256" key="2">
    <source>
        <dbReference type="ARBA" id="ARBA00009810"/>
    </source>
</evidence>
<keyword evidence="4 14" id="KW-1134">Transmembrane beta strand</keyword>
<dbReference type="Gene3D" id="2.40.170.20">
    <property type="entry name" value="TonB-dependent receptor, beta-barrel domain"/>
    <property type="match status" value="1"/>
</dbReference>
<dbReference type="FunFam" id="2.40.170.20:FF:000005">
    <property type="entry name" value="TonB-dependent siderophore receptor"/>
    <property type="match status" value="1"/>
</dbReference>
<protein>
    <submittedName>
        <fullName evidence="17">TonB-dependent receptor</fullName>
    </submittedName>
</protein>
<dbReference type="Gene3D" id="3.55.50.30">
    <property type="match status" value="1"/>
</dbReference>
<comment type="caution">
    <text evidence="17">The sequence shown here is derived from an EMBL/GenBank/DDBJ whole genome shotgun (WGS) entry which is preliminary data.</text>
</comment>
<dbReference type="EMBL" id="LUUK01000155">
    <property type="protein sequence ID" value="OAI19698.1"/>
    <property type="molecule type" value="Genomic_DNA"/>
</dbReference>
<keyword evidence="12 17" id="KW-0675">Receptor</keyword>
<evidence type="ECO:0000313" key="17">
    <source>
        <dbReference type="EMBL" id="OAI19698.1"/>
    </source>
</evidence>
<keyword evidence="7" id="KW-0732">Signal</keyword>
<evidence type="ECO:0000256" key="14">
    <source>
        <dbReference type="PROSITE-ProRule" id="PRU01360"/>
    </source>
</evidence>
<dbReference type="Pfam" id="PF00593">
    <property type="entry name" value="TonB_dep_Rec_b-barrel"/>
    <property type="match status" value="1"/>
</dbReference>
<sequence>MLNCATALLAAFVGGSYSIDSARAEALPRAYHIPAQSLNNALMKFASESSLTILFTADQVRGLNSEAIEGQMTPQQALERLLRGSGYRFRFIDQNTVTLDKTAETPTTPAPDTLPPVSIVGKAIYDATAPFNPDYKLPNASTATKTDTPIMETPFSVQVVSKQVLQDRQAVRLEKALEYVSGVVQGGFNQQTSDGFMVRGFQTTNYYRDGTLMPISFALASTKRETANLESVEVLKGPGSLLYGRAEPGGVINIVTKQPLSTPYYSVQQQFGSYAFYRTTVDATGPLSSDDSLLYRANLSYENSGSNRDFVNTDKVFFAPVLKWNIGPRTQASFELEYQHFNTIQDIGIPPIGNRPAQVARNRNLAEPFNSQWNGDSLLLGVNWSHEFNDRWKIVNKFLTQRVDIDNAYTSFATFEPVLSDGNFNLKTISFPKQRNENYFTTVNLLGKIEHAQLTHDVLFGFDYMNVRYMANINNSSALWPNNLFNPVYQTSTPGFDPAAQFTYSQTQSWYGLYFQDQITLPGGWHLMGGLRYDNANLRDNVSGLDSPGEDRVNPRGGVLWQPMPWLSLYGSYTENFGVSNSSFNADGHNLPPQTAQQWETGVKTEFLDGKLRSTLSYFDLKQQNLPTSIPGSFYYRALGGAETRGIEFDSTGEILPGWNLIASYTYMPFAKITKDVDSDGNIGNQGHRLFAAPEHFGSVWNTYEFQQGQLQGFKLGAGLVAVDQRQGNPENTYQVPGYVTLNLMTGYQTRIGGSKVTAQLNADNILNKTYFVGTNSANQIQFGAPLSLMGSVRVDF</sequence>
<dbReference type="SUPFAM" id="SSF56935">
    <property type="entry name" value="Porins"/>
    <property type="match status" value="1"/>
</dbReference>
<evidence type="ECO:0000256" key="12">
    <source>
        <dbReference type="ARBA" id="ARBA00023170"/>
    </source>
</evidence>
<keyword evidence="6 14" id="KW-0812">Transmembrane</keyword>
<dbReference type="InterPro" id="IPR011662">
    <property type="entry name" value="Secretin/TonB_short_N"/>
</dbReference>
<dbReference type="CDD" id="cd01347">
    <property type="entry name" value="ligand_gated_channel"/>
    <property type="match status" value="1"/>
</dbReference>
<dbReference type="PANTHER" id="PTHR32552">
    <property type="entry name" value="FERRICHROME IRON RECEPTOR-RELATED"/>
    <property type="match status" value="1"/>
</dbReference>
<dbReference type="Proteomes" id="UP000077628">
    <property type="component" value="Unassembled WGS sequence"/>
</dbReference>
<dbReference type="InterPro" id="IPR039426">
    <property type="entry name" value="TonB-dep_rcpt-like"/>
</dbReference>
<reference evidence="18" key="1">
    <citation type="submission" date="2016-03" db="EMBL/GenBank/DDBJ databases">
        <authorList>
            <person name="Heylen K."/>
            <person name="De Vos P."/>
            <person name="Vekeman B."/>
        </authorList>
    </citation>
    <scope>NUCLEOTIDE SEQUENCE [LARGE SCALE GENOMIC DNA]</scope>
    <source>
        <strain evidence="18">R-45383</strain>
    </source>
</reference>
<evidence type="ECO:0000256" key="13">
    <source>
        <dbReference type="ARBA" id="ARBA00023237"/>
    </source>
</evidence>
<evidence type="ECO:0000256" key="6">
    <source>
        <dbReference type="ARBA" id="ARBA00022692"/>
    </source>
</evidence>
<keyword evidence="9" id="KW-0406">Ion transport</keyword>